<dbReference type="PANTHER" id="PTHR10829">
    <property type="entry name" value="CORTACTIN AND DREBRIN"/>
    <property type="match status" value="1"/>
</dbReference>
<dbReference type="SMART" id="SM00326">
    <property type="entry name" value="SH3"/>
    <property type="match status" value="1"/>
</dbReference>
<feature type="compositionally biased region" description="Polar residues" evidence="5">
    <location>
        <begin position="644"/>
        <end position="656"/>
    </location>
</feature>
<dbReference type="GO" id="GO:0030833">
    <property type="term" value="P:regulation of actin filament polymerization"/>
    <property type="evidence" value="ECO:0007669"/>
    <property type="project" value="TreeGrafter"/>
</dbReference>
<dbReference type="PRINTS" id="PR00499">
    <property type="entry name" value="P67PHOX"/>
</dbReference>
<dbReference type="SUPFAM" id="SSF50044">
    <property type="entry name" value="SH3-domain"/>
    <property type="match status" value="1"/>
</dbReference>
<dbReference type="InterPro" id="IPR001452">
    <property type="entry name" value="SH3_domain"/>
</dbReference>
<name>A0A158QA98_ENTVE</name>
<dbReference type="PROSITE" id="PS51090">
    <property type="entry name" value="CORTACTIN"/>
    <property type="match status" value="10"/>
</dbReference>
<organism evidence="9">
    <name type="scientific">Enterobius vermicularis</name>
    <name type="common">Human pinworm</name>
    <dbReference type="NCBI Taxonomy" id="51028"/>
    <lineage>
        <taxon>Eukaryota</taxon>
        <taxon>Metazoa</taxon>
        <taxon>Ecdysozoa</taxon>
        <taxon>Nematoda</taxon>
        <taxon>Chromadorea</taxon>
        <taxon>Rhabditida</taxon>
        <taxon>Spirurina</taxon>
        <taxon>Oxyuridomorpha</taxon>
        <taxon>Oxyuroidea</taxon>
        <taxon>Oxyuridae</taxon>
        <taxon>Enterobius</taxon>
    </lineage>
</organism>
<dbReference type="InterPro" id="IPR036028">
    <property type="entry name" value="SH3-like_dom_sf"/>
</dbReference>
<keyword evidence="1 4" id="KW-0728">SH3 domain</keyword>
<evidence type="ECO:0000256" key="2">
    <source>
        <dbReference type="ARBA" id="ARBA00022553"/>
    </source>
</evidence>
<dbReference type="EMBL" id="UXUI01007789">
    <property type="protein sequence ID" value="VDD89437.1"/>
    <property type="molecule type" value="Genomic_DNA"/>
</dbReference>
<dbReference type="GO" id="GO:0005886">
    <property type="term" value="C:plasma membrane"/>
    <property type="evidence" value="ECO:0007669"/>
    <property type="project" value="TreeGrafter"/>
</dbReference>
<feature type="compositionally biased region" description="Basic and acidic residues" evidence="5">
    <location>
        <begin position="534"/>
        <end position="586"/>
    </location>
</feature>
<dbReference type="OrthoDB" id="5971719at2759"/>
<evidence type="ECO:0000313" key="9">
    <source>
        <dbReference type="WBParaSite" id="EVEC_0000448001-mRNA-1"/>
    </source>
</evidence>
<feature type="compositionally biased region" description="Polar residues" evidence="5">
    <location>
        <begin position="748"/>
        <end position="760"/>
    </location>
</feature>
<evidence type="ECO:0000256" key="1">
    <source>
        <dbReference type="ARBA" id="ARBA00022443"/>
    </source>
</evidence>
<dbReference type="GO" id="GO:0005884">
    <property type="term" value="C:actin filament"/>
    <property type="evidence" value="ECO:0007669"/>
    <property type="project" value="TreeGrafter"/>
</dbReference>
<dbReference type="CDD" id="cd11959">
    <property type="entry name" value="SH3_Cortactin"/>
    <property type="match status" value="1"/>
</dbReference>
<dbReference type="AlphaFoldDB" id="A0A158QA98"/>
<dbReference type="InterPro" id="IPR003134">
    <property type="entry name" value="Hs1_Cortactin"/>
</dbReference>
<protein>
    <submittedName>
        <fullName evidence="9">SH3 domain-containing protein</fullName>
    </submittedName>
</protein>
<keyword evidence="2" id="KW-0597">Phosphoprotein</keyword>
<feature type="compositionally biased region" description="Basic and acidic residues" evidence="5">
    <location>
        <begin position="386"/>
        <end position="412"/>
    </location>
</feature>
<dbReference type="PANTHER" id="PTHR10829:SF23">
    <property type="entry name" value="CORTACTIN, ISOFORM A"/>
    <property type="match status" value="1"/>
</dbReference>
<feature type="compositionally biased region" description="Polar residues" evidence="5">
    <location>
        <begin position="706"/>
        <end position="718"/>
    </location>
</feature>
<evidence type="ECO:0000313" key="7">
    <source>
        <dbReference type="EMBL" id="VDD89437.1"/>
    </source>
</evidence>
<feature type="compositionally biased region" description="Basic and acidic residues" evidence="5">
    <location>
        <begin position="675"/>
        <end position="685"/>
    </location>
</feature>
<dbReference type="GO" id="GO:0051015">
    <property type="term" value="F:actin filament binding"/>
    <property type="evidence" value="ECO:0007669"/>
    <property type="project" value="TreeGrafter"/>
</dbReference>
<dbReference type="FunFam" id="2.30.30.40:FF:000046">
    <property type="entry name" value="Drebrin-like protein isoform B"/>
    <property type="match status" value="1"/>
</dbReference>
<proteinExistence type="predicted"/>
<evidence type="ECO:0000256" key="4">
    <source>
        <dbReference type="PROSITE-ProRule" id="PRU00192"/>
    </source>
</evidence>
<feature type="compositionally biased region" description="Basic and acidic residues" evidence="5">
    <location>
        <begin position="420"/>
        <end position="449"/>
    </location>
</feature>
<dbReference type="Pfam" id="PF02218">
    <property type="entry name" value="HS1_rep"/>
    <property type="match status" value="10"/>
</dbReference>
<feature type="compositionally biased region" description="Acidic residues" evidence="5">
    <location>
        <begin position="691"/>
        <end position="704"/>
    </location>
</feature>
<feature type="compositionally biased region" description="Basic and acidic residues" evidence="5">
    <location>
        <begin position="460"/>
        <end position="485"/>
    </location>
</feature>
<dbReference type="GO" id="GO:0016477">
    <property type="term" value="P:cell migration"/>
    <property type="evidence" value="ECO:0007669"/>
    <property type="project" value="TreeGrafter"/>
</dbReference>
<evidence type="ECO:0000313" key="8">
    <source>
        <dbReference type="Proteomes" id="UP000274131"/>
    </source>
</evidence>
<evidence type="ECO:0000256" key="5">
    <source>
        <dbReference type="SAM" id="MobiDB-lite"/>
    </source>
</evidence>
<dbReference type="GO" id="GO:0030864">
    <property type="term" value="C:cortical actin cytoskeleton"/>
    <property type="evidence" value="ECO:0007669"/>
    <property type="project" value="TreeGrafter"/>
</dbReference>
<evidence type="ECO:0000259" key="6">
    <source>
        <dbReference type="PROSITE" id="PS50002"/>
    </source>
</evidence>
<dbReference type="PRINTS" id="PR00452">
    <property type="entry name" value="SH3DOMAIN"/>
</dbReference>
<keyword evidence="3" id="KW-0677">Repeat</keyword>
<evidence type="ECO:0000256" key="3">
    <source>
        <dbReference type="ARBA" id="ARBA00022737"/>
    </source>
</evidence>
<dbReference type="Gene3D" id="2.30.30.40">
    <property type="entry name" value="SH3 Domains"/>
    <property type="match status" value="1"/>
</dbReference>
<keyword evidence="8" id="KW-1185">Reference proteome</keyword>
<reference evidence="7 8" key="2">
    <citation type="submission" date="2018-10" db="EMBL/GenBank/DDBJ databases">
        <authorList>
            <consortium name="Pathogen Informatics"/>
        </authorList>
    </citation>
    <scope>NUCLEOTIDE SEQUENCE [LARGE SCALE GENOMIC DNA]</scope>
</reference>
<dbReference type="WBParaSite" id="EVEC_0000448001-mRNA-1">
    <property type="protein sequence ID" value="EVEC_0000448001-mRNA-1"/>
    <property type="gene ID" value="EVEC_0000448001"/>
</dbReference>
<gene>
    <name evidence="7" type="ORF">EVEC_LOCUS4188</name>
</gene>
<feature type="region of interest" description="Disordered" evidence="5">
    <location>
        <begin position="368"/>
        <end position="784"/>
    </location>
</feature>
<sequence>MLLLLAFQVMGDDWETDPDFINDITEKESRWGSKTVEGSGHQDAVKLAELRQQTLESDTKLREKRLAELPKASEGYGGKYGVQKDRMDKSAVSYEYEGTTEKHASQMDMAQGYGGKYGVQTDRKDKSALGWDEKVELAQHESQKDAALGYGGKFGVEADKVDESAIGWEEKDKEFMYFAVEEAKKAGNLLVELRRKWEGSKKLFNQRSFGCHLQFATGHNIMMGQWRLKLDESGPAAMLFYRVFVEASYRTWHYSIIVSFLIDNYSRGFGGRYGVETDKQDKSAVGWEYQAHLAKHESQQDYSKGFGGKYGVEKDRVDKSAVGWGNHEKLNQHESQIDYKKGFGGKFGVQGDRKDKCAKGWDEPEKVQPHENYKKGFGGKFGVQGDRQDKSAKGWDEPEKVQPHESQVDYKKGFGGKFGVQEDRRDKSAKGWDEPEKVAPHESQIDYKKGFGGQFGVQSDRQDKSAVSFEHHEKLAQHESQRDYSHGFGGKYGVDSDKQDKSAYSYNEPEQEKQPNKTSRAVPGRTAASSLTARFEKLATSDDGEKVRLEKERRRREDEELKKQQEKAEEERQKRVAEEWKKREALNEQMGEETVEASINENERKWQSSAVPRPHRTPVGAVAIMPGLPQLSPHSAARGDQKVVSEQSESYATPKSEQLAPVPVLPGAKEIPVGGEHRSVREMIRRPPSSSDEENDEQAWEDEPANAQSKITAASSNAPAMDKSYASKNAPLSQYDYVPEEVPPPAPTVSSNTQGSNSYIAQYEEPPAEISDPLSGPAHPLSSTGLTAVATYDYQKQDDDEISFEPGDVITNIEQIDAGWWRGVCNNQYGLFPANYVELR</sequence>
<dbReference type="InterPro" id="IPR035716">
    <property type="entry name" value="Cortactin_SH3"/>
</dbReference>
<reference evidence="9" key="1">
    <citation type="submission" date="2016-04" db="UniProtKB">
        <authorList>
            <consortium name="WormBaseParasite"/>
        </authorList>
    </citation>
    <scope>IDENTIFICATION</scope>
</reference>
<feature type="domain" description="SH3" evidence="6">
    <location>
        <begin position="783"/>
        <end position="840"/>
    </location>
</feature>
<dbReference type="Proteomes" id="UP000274131">
    <property type="component" value="Unassembled WGS sequence"/>
</dbReference>
<dbReference type="STRING" id="51028.A0A158QA98"/>
<accession>A0A158QA98</accession>
<dbReference type="PROSITE" id="PS50002">
    <property type="entry name" value="SH3"/>
    <property type="match status" value="1"/>
</dbReference>
<dbReference type="GO" id="GO:0030427">
    <property type="term" value="C:site of polarized growth"/>
    <property type="evidence" value="ECO:0007669"/>
    <property type="project" value="TreeGrafter"/>
</dbReference>
<dbReference type="Pfam" id="PF00018">
    <property type="entry name" value="SH3_1"/>
    <property type="match status" value="1"/>
</dbReference>